<comment type="similarity">
    <text evidence="1">Belongs to the SURF1 family.</text>
</comment>
<keyword evidence="1" id="KW-1133">Transmembrane helix</keyword>
<keyword evidence="1" id="KW-1003">Cell membrane</keyword>
<organism evidence="2 3">
    <name type="scientific">Sphingomicrobium clamense</name>
    <dbReference type="NCBI Taxonomy" id="2851013"/>
    <lineage>
        <taxon>Bacteria</taxon>
        <taxon>Pseudomonadati</taxon>
        <taxon>Pseudomonadota</taxon>
        <taxon>Alphaproteobacteria</taxon>
        <taxon>Sphingomonadales</taxon>
        <taxon>Sphingomonadaceae</taxon>
        <taxon>Sphingomicrobium</taxon>
    </lineage>
</organism>
<protein>
    <recommendedName>
        <fullName evidence="1">SURF1-like protein</fullName>
    </recommendedName>
</protein>
<keyword evidence="3" id="KW-1185">Reference proteome</keyword>
<evidence type="ECO:0000256" key="1">
    <source>
        <dbReference type="RuleBase" id="RU363076"/>
    </source>
</evidence>
<dbReference type="InterPro" id="IPR002994">
    <property type="entry name" value="Surf1/Shy1"/>
</dbReference>
<keyword evidence="1" id="KW-0472">Membrane</keyword>
<dbReference type="EMBL" id="JAHVAH010000001">
    <property type="protein sequence ID" value="MBW0143776.1"/>
    <property type="molecule type" value="Genomic_DNA"/>
</dbReference>
<reference evidence="2 3" key="1">
    <citation type="submission" date="2021-07" db="EMBL/GenBank/DDBJ databases">
        <title>The draft genome sequence of Sphingomicrobium sp. B8.</title>
        <authorList>
            <person name="Mu L."/>
        </authorList>
    </citation>
    <scope>NUCLEOTIDE SEQUENCE [LARGE SCALE GENOMIC DNA]</scope>
    <source>
        <strain evidence="2 3">B8</strain>
    </source>
</reference>
<evidence type="ECO:0000313" key="3">
    <source>
        <dbReference type="Proteomes" id="UP000698028"/>
    </source>
</evidence>
<name>A0ABS6V2I9_9SPHN</name>
<feature type="transmembrane region" description="Helical" evidence="1">
    <location>
        <begin position="7"/>
        <end position="24"/>
    </location>
</feature>
<sequence>MKWLTHLIVAAAVATMIGLGLWQLERKAWKEELLASYDAAAGLDAVRYPIEPTESPYPLYRRSSLTCDRVEDWRHETGANEEGEIAYVHVAECLVGERRAAVEIGWSREPVAGTDWQGGEVSGLIGTDAKFGVRLVSDTGLAGLQTSKEPDASSIPNNHLAYAVQWFAFALIAGVIYGLALTKRRRDEASS</sequence>
<evidence type="ECO:0000313" key="2">
    <source>
        <dbReference type="EMBL" id="MBW0143776.1"/>
    </source>
</evidence>
<dbReference type="RefSeq" id="WP_218631839.1">
    <property type="nucleotide sequence ID" value="NZ_JAHVAH010000001.1"/>
</dbReference>
<comment type="subcellular location">
    <subcellularLocation>
        <location evidence="1">Cell membrane</location>
        <topology evidence="1">Multi-pass membrane protein</topology>
    </subcellularLocation>
</comment>
<dbReference type="Pfam" id="PF02104">
    <property type="entry name" value="SURF1"/>
    <property type="match status" value="1"/>
</dbReference>
<feature type="transmembrane region" description="Helical" evidence="1">
    <location>
        <begin position="160"/>
        <end position="181"/>
    </location>
</feature>
<comment type="caution">
    <text evidence="2">The sequence shown here is derived from an EMBL/GenBank/DDBJ whole genome shotgun (WGS) entry which is preliminary data.</text>
</comment>
<dbReference type="Proteomes" id="UP000698028">
    <property type="component" value="Unassembled WGS sequence"/>
</dbReference>
<gene>
    <name evidence="2" type="ORF">KTQ36_00495</name>
</gene>
<proteinExistence type="inferred from homology"/>
<accession>A0ABS6V2I9</accession>
<keyword evidence="1" id="KW-0812">Transmembrane</keyword>
<dbReference type="CDD" id="cd06662">
    <property type="entry name" value="SURF1"/>
    <property type="match status" value="1"/>
</dbReference>